<dbReference type="EMBL" id="ATLV01017171">
    <property type="status" value="NOT_ANNOTATED_CDS"/>
    <property type="molecule type" value="Genomic_DNA"/>
</dbReference>
<reference evidence="1 3" key="1">
    <citation type="journal article" date="2014" name="BMC Genomics">
        <title>Genome sequence of Anopheles sinensis provides insight into genetics basis of mosquito competence for malaria parasites.</title>
        <authorList>
            <person name="Zhou D."/>
            <person name="Zhang D."/>
            <person name="Ding G."/>
            <person name="Shi L."/>
            <person name="Hou Q."/>
            <person name="Ye Y."/>
            <person name="Xu Y."/>
            <person name="Zhou H."/>
            <person name="Xiong C."/>
            <person name="Li S."/>
            <person name="Yu J."/>
            <person name="Hong S."/>
            <person name="Yu X."/>
            <person name="Zou P."/>
            <person name="Chen C."/>
            <person name="Chang X."/>
            <person name="Wang W."/>
            <person name="Lv Y."/>
            <person name="Sun Y."/>
            <person name="Ma L."/>
            <person name="Shen B."/>
            <person name="Zhu C."/>
        </authorList>
    </citation>
    <scope>NUCLEOTIDE SEQUENCE [LARGE SCALE GENOMIC DNA]</scope>
</reference>
<gene>
    <name evidence="1" type="ORF">ZHAS_00009484</name>
</gene>
<proteinExistence type="predicted"/>
<accession>A0A084VVC8</accession>
<dbReference type="AlphaFoldDB" id="A0A084VVC8"/>
<sequence length="86" mass="9149">MPNPLTLSRTGKFALCSLPSPSFIVRFRVEGGMFWWGVGRGGLSNRNGSAGWPETLPSGFCGTRLALHLFGFANACNDDSSLNGGQ</sequence>
<reference evidence="2" key="2">
    <citation type="submission" date="2020-05" db="UniProtKB">
        <authorList>
            <consortium name="EnsemblMetazoa"/>
        </authorList>
    </citation>
    <scope>IDENTIFICATION</scope>
</reference>
<protein>
    <submittedName>
        <fullName evidence="1 2">FK506-binding protein 15</fullName>
    </submittedName>
</protein>
<organism evidence="1">
    <name type="scientific">Anopheles sinensis</name>
    <name type="common">Mosquito</name>
    <dbReference type="NCBI Taxonomy" id="74873"/>
    <lineage>
        <taxon>Eukaryota</taxon>
        <taxon>Metazoa</taxon>
        <taxon>Ecdysozoa</taxon>
        <taxon>Arthropoda</taxon>
        <taxon>Hexapoda</taxon>
        <taxon>Insecta</taxon>
        <taxon>Pterygota</taxon>
        <taxon>Neoptera</taxon>
        <taxon>Endopterygota</taxon>
        <taxon>Diptera</taxon>
        <taxon>Nematocera</taxon>
        <taxon>Culicoidea</taxon>
        <taxon>Culicidae</taxon>
        <taxon>Anophelinae</taxon>
        <taxon>Anopheles</taxon>
    </lineage>
</organism>
<keyword evidence="3" id="KW-1185">Reference proteome</keyword>
<dbReference type="Proteomes" id="UP000030765">
    <property type="component" value="Unassembled WGS sequence"/>
</dbReference>
<evidence type="ECO:0000313" key="2">
    <source>
        <dbReference type="EnsemblMetazoa" id="ASIC009484-PA"/>
    </source>
</evidence>
<dbReference type="EMBL" id="KE525157">
    <property type="protein sequence ID" value="KFB41922.1"/>
    <property type="molecule type" value="Genomic_DNA"/>
</dbReference>
<dbReference type="EnsemblMetazoa" id="ASIC009484-RA">
    <property type="protein sequence ID" value="ASIC009484-PA"/>
    <property type="gene ID" value="ASIC009484"/>
</dbReference>
<name>A0A084VVC8_ANOSI</name>
<evidence type="ECO:0000313" key="1">
    <source>
        <dbReference type="EMBL" id="KFB41922.1"/>
    </source>
</evidence>
<dbReference type="VEuPathDB" id="VectorBase:ASIC009484"/>
<evidence type="ECO:0000313" key="3">
    <source>
        <dbReference type="Proteomes" id="UP000030765"/>
    </source>
</evidence>